<keyword evidence="3" id="KW-0238">DNA-binding</keyword>
<dbReference type="CDD" id="cd17535">
    <property type="entry name" value="REC_NarL-like"/>
    <property type="match status" value="1"/>
</dbReference>
<dbReference type="InterPro" id="IPR011006">
    <property type="entry name" value="CheY-like_superfamily"/>
</dbReference>
<protein>
    <submittedName>
        <fullName evidence="8">Response regulator transcription factor</fullName>
    </submittedName>
</protein>
<keyword evidence="2" id="KW-0805">Transcription regulation</keyword>
<evidence type="ECO:0000256" key="4">
    <source>
        <dbReference type="ARBA" id="ARBA00023163"/>
    </source>
</evidence>
<keyword evidence="9" id="KW-1185">Reference proteome</keyword>
<dbReference type="InterPro" id="IPR039420">
    <property type="entry name" value="WalR-like"/>
</dbReference>
<dbReference type="InterPro" id="IPR000792">
    <property type="entry name" value="Tscrpt_reg_LuxR_C"/>
</dbReference>
<dbReference type="PROSITE" id="PS00622">
    <property type="entry name" value="HTH_LUXR_1"/>
    <property type="match status" value="1"/>
</dbReference>
<evidence type="ECO:0000256" key="5">
    <source>
        <dbReference type="PROSITE-ProRule" id="PRU00169"/>
    </source>
</evidence>
<gene>
    <name evidence="8" type="ORF">GCM10009804_43100</name>
</gene>
<dbReference type="RefSeq" id="WP_344235540.1">
    <property type="nucleotide sequence ID" value="NZ_BAAAPH010000013.1"/>
</dbReference>
<dbReference type="PRINTS" id="PR00038">
    <property type="entry name" value="HTHLUXR"/>
</dbReference>
<evidence type="ECO:0000259" key="7">
    <source>
        <dbReference type="PROSITE" id="PS50110"/>
    </source>
</evidence>
<dbReference type="PROSITE" id="PS50043">
    <property type="entry name" value="HTH_LUXR_2"/>
    <property type="match status" value="1"/>
</dbReference>
<dbReference type="PANTHER" id="PTHR43214">
    <property type="entry name" value="TWO-COMPONENT RESPONSE REGULATOR"/>
    <property type="match status" value="1"/>
</dbReference>
<dbReference type="InterPro" id="IPR058245">
    <property type="entry name" value="NreC/VraR/RcsB-like_REC"/>
</dbReference>
<evidence type="ECO:0000259" key="6">
    <source>
        <dbReference type="PROSITE" id="PS50043"/>
    </source>
</evidence>
<dbReference type="SMART" id="SM00421">
    <property type="entry name" value="HTH_LUXR"/>
    <property type="match status" value="1"/>
</dbReference>
<dbReference type="EMBL" id="BAAAPH010000013">
    <property type="protein sequence ID" value="GAA1581885.1"/>
    <property type="molecule type" value="Genomic_DNA"/>
</dbReference>
<dbReference type="Gene3D" id="3.40.50.2300">
    <property type="match status" value="1"/>
</dbReference>
<dbReference type="Proteomes" id="UP001501705">
    <property type="component" value="Unassembled WGS sequence"/>
</dbReference>
<dbReference type="SUPFAM" id="SSF46894">
    <property type="entry name" value="C-terminal effector domain of the bipartite response regulators"/>
    <property type="match status" value="1"/>
</dbReference>
<reference evidence="8 9" key="1">
    <citation type="journal article" date="2019" name="Int. J. Syst. Evol. Microbiol.">
        <title>The Global Catalogue of Microorganisms (GCM) 10K type strain sequencing project: providing services to taxonomists for standard genome sequencing and annotation.</title>
        <authorList>
            <consortium name="The Broad Institute Genomics Platform"/>
            <consortium name="The Broad Institute Genome Sequencing Center for Infectious Disease"/>
            <person name="Wu L."/>
            <person name="Ma J."/>
        </authorList>
    </citation>
    <scope>NUCLEOTIDE SEQUENCE [LARGE SCALE GENOMIC DNA]</scope>
    <source>
        <strain evidence="8 9">JCM 15572</strain>
    </source>
</reference>
<name>A0ABN2DR21_9ACTN</name>
<dbReference type="PROSITE" id="PS50110">
    <property type="entry name" value="RESPONSE_REGULATORY"/>
    <property type="match status" value="1"/>
</dbReference>
<proteinExistence type="predicted"/>
<evidence type="ECO:0000256" key="3">
    <source>
        <dbReference type="ARBA" id="ARBA00023125"/>
    </source>
</evidence>
<dbReference type="InterPro" id="IPR016032">
    <property type="entry name" value="Sig_transdc_resp-reg_C-effctor"/>
</dbReference>
<keyword evidence="1 5" id="KW-0597">Phosphoprotein</keyword>
<dbReference type="SUPFAM" id="SSF52172">
    <property type="entry name" value="CheY-like"/>
    <property type="match status" value="1"/>
</dbReference>
<evidence type="ECO:0000313" key="8">
    <source>
        <dbReference type="EMBL" id="GAA1581885.1"/>
    </source>
</evidence>
<dbReference type="Pfam" id="PF00072">
    <property type="entry name" value="Response_reg"/>
    <property type="match status" value="1"/>
</dbReference>
<dbReference type="SMART" id="SM00448">
    <property type="entry name" value="REC"/>
    <property type="match status" value="1"/>
</dbReference>
<comment type="caution">
    <text evidence="8">The sequence shown here is derived from an EMBL/GenBank/DDBJ whole genome shotgun (WGS) entry which is preliminary data.</text>
</comment>
<dbReference type="CDD" id="cd06170">
    <property type="entry name" value="LuxR_C_like"/>
    <property type="match status" value="1"/>
</dbReference>
<dbReference type="Pfam" id="PF00196">
    <property type="entry name" value="GerE"/>
    <property type="match status" value="1"/>
</dbReference>
<feature type="domain" description="Response regulatory" evidence="7">
    <location>
        <begin position="10"/>
        <end position="126"/>
    </location>
</feature>
<accession>A0ABN2DR21</accession>
<feature type="modified residue" description="4-aspartylphosphate" evidence="5">
    <location>
        <position position="61"/>
    </location>
</feature>
<sequence length="219" mass="23097">MSAAAERPVRVLLVDDDPLVRMGLRTMLGGVPELTVVGEAEDGADVPALVAKTRPEVVLMDLKMPGTDGITATARLHERPDGPAVIVLTTYDADDQVVRALRAGAAGFVLKHTPPAEIVAAVRRAAAGEPVLSPSVLAGLIRHVTTPDDDRHRARELLGTLTDREQAIAAAIARGLTNRQIAAELYLSTATVKAHLTRLMAKLGAANRTQVAVLLHAAE</sequence>
<feature type="domain" description="HTH luxR-type" evidence="6">
    <location>
        <begin position="154"/>
        <end position="219"/>
    </location>
</feature>
<keyword evidence="4" id="KW-0804">Transcription</keyword>
<organism evidence="8 9">
    <name type="scientific">Kribbella hippodromi</name>
    <dbReference type="NCBI Taxonomy" id="434347"/>
    <lineage>
        <taxon>Bacteria</taxon>
        <taxon>Bacillati</taxon>
        <taxon>Actinomycetota</taxon>
        <taxon>Actinomycetes</taxon>
        <taxon>Propionibacteriales</taxon>
        <taxon>Kribbellaceae</taxon>
        <taxon>Kribbella</taxon>
    </lineage>
</organism>
<evidence type="ECO:0000256" key="1">
    <source>
        <dbReference type="ARBA" id="ARBA00022553"/>
    </source>
</evidence>
<evidence type="ECO:0000313" key="9">
    <source>
        <dbReference type="Proteomes" id="UP001501705"/>
    </source>
</evidence>
<dbReference type="PANTHER" id="PTHR43214:SF24">
    <property type="entry name" value="TRANSCRIPTIONAL REGULATORY PROTEIN NARL-RELATED"/>
    <property type="match status" value="1"/>
</dbReference>
<dbReference type="InterPro" id="IPR001789">
    <property type="entry name" value="Sig_transdc_resp-reg_receiver"/>
</dbReference>
<evidence type="ECO:0000256" key="2">
    <source>
        <dbReference type="ARBA" id="ARBA00023015"/>
    </source>
</evidence>